<reference evidence="1" key="2">
    <citation type="submission" date="2020-11" db="EMBL/GenBank/DDBJ databases">
        <authorList>
            <person name="McCartney M.A."/>
            <person name="Auch B."/>
            <person name="Kono T."/>
            <person name="Mallez S."/>
            <person name="Becker A."/>
            <person name="Gohl D.M."/>
            <person name="Silverstein K.A.T."/>
            <person name="Koren S."/>
            <person name="Bechman K.B."/>
            <person name="Herman A."/>
            <person name="Abrahante J.E."/>
            <person name="Garbe J."/>
        </authorList>
    </citation>
    <scope>NUCLEOTIDE SEQUENCE</scope>
    <source>
        <strain evidence="1">Duluth1</strain>
        <tissue evidence="1">Whole animal</tissue>
    </source>
</reference>
<gene>
    <name evidence="1" type="ORF">DPMN_100012</name>
</gene>
<protein>
    <submittedName>
        <fullName evidence="1">Uncharacterized protein</fullName>
    </submittedName>
</protein>
<evidence type="ECO:0000313" key="2">
    <source>
        <dbReference type="Proteomes" id="UP000828390"/>
    </source>
</evidence>
<dbReference type="EMBL" id="JAIWYP010000003">
    <property type="protein sequence ID" value="KAH3857405.1"/>
    <property type="molecule type" value="Genomic_DNA"/>
</dbReference>
<dbReference type="Proteomes" id="UP000828390">
    <property type="component" value="Unassembled WGS sequence"/>
</dbReference>
<dbReference type="AlphaFoldDB" id="A0A9D4LF52"/>
<name>A0A9D4LF52_DREPO</name>
<sequence length="91" mass="10489">MWPFHCKANIFEGCHLQRANTVFFLKFFAEDLVRPADFSETGVDEDLYFQYGGDSGSPALCSIVEYELHDDLKRLIFVVMPIALDPQMFFS</sequence>
<proteinExistence type="predicted"/>
<accession>A0A9D4LF52</accession>
<evidence type="ECO:0000313" key="1">
    <source>
        <dbReference type="EMBL" id="KAH3857405.1"/>
    </source>
</evidence>
<reference evidence="1" key="1">
    <citation type="journal article" date="2019" name="bioRxiv">
        <title>The Genome of the Zebra Mussel, Dreissena polymorpha: A Resource for Invasive Species Research.</title>
        <authorList>
            <person name="McCartney M.A."/>
            <person name="Auch B."/>
            <person name="Kono T."/>
            <person name="Mallez S."/>
            <person name="Zhang Y."/>
            <person name="Obille A."/>
            <person name="Becker A."/>
            <person name="Abrahante J.E."/>
            <person name="Garbe J."/>
            <person name="Badalamenti J.P."/>
            <person name="Herman A."/>
            <person name="Mangelson H."/>
            <person name="Liachko I."/>
            <person name="Sullivan S."/>
            <person name="Sone E.D."/>
            <person name="Koren S."/>
            <person name="Silverstein K.A.T."/>
            <person name="Beckman K.B."/>
            <person name="Gohl D.M."/>
        </authorList>
    </citation>
    <scope>NUCLEOTIDE SEQUENCE</scope>
    <source>
        <strain evidence="1">Duluth1</strain>
        <tissue evidence="1">Whole animal</tissue>
    </source>
</reference>
<comment type="caution">
    <text evidence="1">The sequence shown here is derived from an EMBL/GenBank/DDBJ whole genome shotgun (WGS) entry which is preliminary data.</text>
</comment>
<keyword evidence="2" id="KW-1185">Reference proteome</keyword>
<organism evidence="1 2">
    <name type="scientific">Dreissena polymorpha</name>
    <name type="common">Zebra mussel</name>
    <name type="synonym">Mytilus polymorpha</name>
    <dbReference type="NCBI Taxonomy" id="45954"/>
    <lineage>
        <taxon>Eukaryota</taxon>
        <taxon>Metazoa</taxon>
        <taxon>Spiralia</taxon>
        <taxon>Lophotrochozoa</taxon>
        <taxon>Mollusca</taxon>
        <taxon>Bivalvia</taxon>
        <taxon>Autobranchia</taxon>
        <taxon>Heteroconchia</taxon>
        <taxon>Euheterodonta</taxon>
        <taxon>Imparidentia</taxon>
        <taxon>Neoheterodontei</taxon>
        <taxon>Myida</taxon>
        <taxon>Dreissenoidea</taxon>
        <taxon>Dreissenidae</taxon>
        <taxon>Dreissena</taxon>
    </lineage>
</organism>